<dbReference type="InterPro" id="IPR003855">
    <property type="entry name" value="K+_transporter"/>
</dbReference>
<comment type="similarity">
    <text evidence="2 10">Belongs to the HAK/KUP transporter (TC 2.A.72.3) family.</text>
</comment>
<dbReference type="PANTHER" id="PTHR30540">
    <property type="entry name" value="OSMOTIC STRESS POTASSIUM TRANSPORTER"/>
    <property type="match status" value="1"/>
</dbReference>
<dbReference type="GO" id="GO:0015079">
    <property type="term" value="F:potassium ion transmembrane transporter activity"/>
    <property type="evidence" value="ECO:0000318"/>
    <property type="project" value="GO_Central"/>
</dbReference>
<evidence type="ECO:0000256" key="8">
    <source>
        <dbReference type="ARBA" id="ARBA00023065"/>
    </source>
</evidence>
<proteinExistence type="inferred from homology"/>
<dbReference type="GO" id="GO:0005886">
    <property type="term" value="C:plasma membrane"/>
    <property type="evidence" value="ECO:0007669"/>
    <property type="project" value="UniProtKB-SubCell"/>
</dbReference>
<dbReference type="eggNOG" id="ENOG502QSBW">
    <property type="taxonomic scope" value="Eukaryota"/>
</dbReference>
<feature type="transmembrane region" description="Helical" evidence="10">
    <location>
        <begin position="406"/>
        <end position="425"/>
    </location>
</feature>
<evidence type="ECO:0000259" key="11">
    <source>
        <dbReference type="Pfam" id="PF02705"/>
    </source>
</evidence>
<keyword evidence="3" id="KW-0813">Transport</keyword>
<feature type="transmembrane region" description="Helical" evidence="10">
    <location>
        <begin position="466"/>
        <end position="483"/>
    </location>
</feature>
<evidence type="ECO:0000256" key="10">
    <source>
        <dbReference type="RuleBase" id="RU321113"/>
    </source>
</evidence>
<dbReference type="OMA" id="DTKFRQP"/>
<accession>A0A059CH36</accession>
<comment type="caution">
    <text evidence="10">Lacks conserved residue(s) required for the propagation of feature annotation.</text>
</comment>
<feature type="transmembrane region" description="Helical" evidence="10">
    <location>
        <begin position="179"/>
        <end position="199"/>
    </location>
</feature>
<evidence type="ECO:0000313" key="13">
    <source>
        <dbReference type="EMBL" id="KCW77456.1"/>
    </source>
</evidence>
<feature type="transmembrane region" description="Helical" evidence="10">
    <location>
        <begin position="12"/>
        <end position="34"/>
    </location>
</feature>
<dbReference type="KEGG" id="egr:104441701"/>
<feature type="transmembrane region" description="Helical" evidence="10">
    <location>
        <begin position="437"/>
        <end position="454"/>
    </location>
</feature>
<dbReference type="Pfam" id="PF22776">
    <property type="entry name" value="K_trans_C"/>
    <property type="match status" value="1"/>
</dbReference>
<feature type="transmembrane region" description="Helical" evidence="10">
    <location>
        <begin position="208"/>
        <end position="231"/>
    </location>
</feature>
<protein>
    <recommendedName>
        <fullName evidence="10">Potassium transporter</fullName>
    </recommendedName>
</protein>
<evidence type="ECO:0000259" key="12">
    <source>
        <dbReference type="Pfam" id="PF22776"/>
    </source>
</evidence>
<evidence type="ECO:0000256" key="5">
    <source>
        <dbReference type="ARBA" id="ARBA00022692"/>
    </source>
</evidence>
<reference evidence="13" key="1">
    <citation type="submission" date="2013-07" db="EMBL/GenBank/DDBJ databases">
        <title>The genome of Eucalyptus grandis.</title>
        <authorList>
            <person name="Schmutz J."/>
            <person name="Hayes R."/>
            <person name="Myburg A."/>
            <person name="Tuskan G."/>
            <person name="Grattapaglia D."/>
            <person name="Rokhsar D.S."/>
        </authorList>
    </citation>
    <scope>NUCLEOTIDE SEQUENCE</scope>
    <source>
        <tissue evidence="13">Leaf extractions</tissue>
    </source>
</reference>
<sequence length="780" mass="86941">MAGSRLQGKEVIFLAYQSLGTAFAALSISPIYVYKVTFSGKLRDYQTEDVVFGVCSLIFWTLTLVTLLKYAIIMLTADDNGEGGTFALYSLLCRHGKFGLLPNYQTADEEISTYGNAKISLRSTPSSRFRGSIDRLKRRKTLLLLLVLFGASLGMTFGALAPAISVLSSIEGVQAQVTSLHKGSVIAIASVVLIGLFVLQHRGTYRAAFVFAPIMILWSLSIAALGIYNIIVWNPNVYKALSPYFIIEFFRHTGPDGWISLGGVLLCITGTEVMFEDLGYFSAASVRIAFFCVTYPCLVLQYLGQAAFLSKNFTAFPMSFYASIPDPLFWPFFAMAVLAAIVASETAISAACSFVNQSHALGCFPRVKILHTSRWIKGRIYVPELNWVLMILCLAVAIGFRDTNHIAYAFAFAWILKAFVTTWLMSLAIHYVWHKNLAFTISFFLLFGSIETIYFSSACVKIPKGAWVPLFLSSLFMFVMYIWHYATRKKYKIDLQNKVPMKWILTLGPTLGVLRVPGIGLFYTELATGIPATFANFLSNLPAFYQVAVFVCVKTIPVPHVPHKERYLIGRIGPKSYRLYRCVVRNGYKDVHRKDDDLENDLIMSIAEFIQLEAEGCGTLDGSMDGWMAVVRTSEKFGTRLAVSESDDPIISHSSSFSDSMGCSCSKSAALLKLQSIYVKESSHLTLHRGRIYRFQLLETKFKNPQVKEELLHLVEAQQAGVTYVMGHSQVRARSNSSFLKKFAINGVYSFLSENCRSPSVALNIPQVCLIEVGMKYHVV</sequence>
<dbReference type="InParanoid" id="A0A059CH36"/>
<evidence type="ECO:0000256" key="1">
    <source>
        <dbReference type="ARBA" id="ARBA00004651"/>
    </source>
</evidence>
<dbReference type="Gramene" id="KCW77456">
    <property type="protein sequence ID" value="KCW77456"/>
    <property type="gene ID" value="EUGRSUZ_D01794"/>
</dbReference>
<keyword evidence="6 10" id="KW-0630">Potassium</keyword>
<evidence type="ECO:0000256" key="6">
    <source>
        <dbReference type="ARBA" id="ARBA00022958"/>
    </source>
</evidence>
<evidence type="ECO:0000256" key="9">
    <source>
        <dbReference type="ARBA" id="ARBA00023136"/>
    </source>
</evidence>
<dbReference type="Pfam" id="PF02705">
    <property type="entry name" value="K_trans"/>
    <property type="match status" value="1"/>
</dbReference>
<keyword evidence="5 10" id="KW-0812">Transmembrane</keyword>
<dbReference type="FunCoup" id="A0A059CH36">
    <property type="interactions" value="400"/>
</dbReference>
<evidence type="ECO:0000256" key="4">
    <source>
        <dbReference type="ARBA" id="ARBA00022538"/>
    </source>
</evidence>
<feature type="domain" description="K+ potassium transporter C-terminal" evidence="12">
    <location>
        <begin position="517"/>
        <end position="778"/>
    </location>
</feature>
<feature type="transmembrane region" description="Helical" evidence="10">
    <location>
        <begin position="142"/>
        <end position="167"/>
    </location>
</feature>
<organism evidence="13">
    <name type="scientific">Eucalyptus grandis</name>
    <name type="common">Flooded gum</name>
    <dbReference type="NCBI Taxonomy" id="71139"/>
    <lineage>
        <taxon>Eukaryota</taxon>
        <taxon>Viridiplantae</taxon>
        <taxon>Streptophyta</taxon>
        <taxon>Embryophyta</taxon>
        <taxon>Tracheophyta</taxon>
        <taxon>Spermatophyta</taxon>
        <taxon>Magnoliopsida</taxon>
        <taxon>eudicotyledons</taxon>
        <taxon>Gunneridae</taxon>
        <taxon>Pentapetalae</taxon>
        <taxon>rosids</taxon>
        <taxon>malvids</taxon>
        <taxon>Myrtales</taxon>
        <taxon>Myrtaceae</taxon>
        <taxon>Myrtoideae</taxon>
        <taxon>Eucalypteae</taxon>
        <taxon>Eucalyptus</taxon>
    </lineage>
</organism>
<keyword evidence="8 10" id="KW-0406">Ion transport</keyword>
<feature type="transmembrane region" description="Helical" evidence="10">
    <location>
        <begin position="50"/>
        <end position="68"/>
    </location>
</feature>
<name>A0A059CH36_EUCGR</name>
<dbReference type="PANTHER" id="PTHR30540:SF108">
    <property type="entry name" value="POTASSIUM TRANSPORTER 3"/>
    <property type="match status" value="1"/>
</dbReference>
<dbReference type="AlphaFoldDB" id="A0A059CH36"/>
<keyword evidence="4 10" id="KW-0633">Potassium transport</keyword>
<evidence type="ECO:0000256" key="2">
    <source>
        <dbReference type="ARBA" id="ARBA00008440"/>
    </source>
</evidence>
<evidence type="ECO:0000256" key="7">
    <source>
        <dbReference type="ARBA" id="ARBA00022989"/>
    </source>
</evidence>
<dbReference type="GO" id="GO:0006813">
    <property type="term" value="P:potassium ion transport"/>
    <property type="evidence" value="ECO:0000318"/>
    <property type="project" value="GO_Central"/>
</dbReference>
<dbReference type="NCBIfam" id="TIGR00794">
    <property type="entry name" value="kup"/>
    <property type="match status" value="1"/>
</dbReference>
<comment type="subcellular location">
    <subcellularLocation>
        <location evidence="1">Cell membrane</location>
        <topology evidence="1">Multi-pass membrane protein</topology>
    </subcellularLocation>
    <subcellularLocation>
        <location evidence="10">Membrane</location>
        <topology evidence="10">Multi-pass membrane protein</topology>
    </subcellularLocation>
</comment>
<feature type="transmembrane region" description="Helical" evidence="10">
    <location>
        <begin position="503"/>
        <end position="523"/>
    </location>
</feature>
<keyword evidence="7 10" id="KW-1133">Transmembrane helix</keyword>
<dbReference type="InterPro" id="IPR053952">
    <property type="entry name" value="K_trans_C"/>
</dbReference>
<evidence type="ECO:0000256" key="3">
    <source>
        <dbReference type="ARBA" id="ARBA00022448"/>
    </source>
</evidence>
<feature type="transmembrane region" description="Helical" evidence="10">
    <location>
        <begin position="380"/>
        <end position="400"/>
    </location>
</feature>
<keyword evidence="9 10" id="KW-0472">Membrane</keyword>
<feature type="transmembrane region" description="Helical" evidence="10">
    <location>
        <begin position="287"/>
        <end position="308"/>
    </location>
</feature>
<feature type="transmembrane region" description="Helical" evidence="10">
    <location>
        <begin position="257"/>
        <end position="275"/>
    </location>
</feature>
<dbReference type="InterPro" id="IPR053951">
    <property type="entry name" value="K_trans_N"/>
</dbReference>
<feature type="transmembrane region" description="Helical" evidence="10">
    <location>
        <begin position="328"/>
        <end position="348"/>
    </location>
</feature>
<dbReference type="EMBL" id="KK198756">
    <property type="protein sequence ID" value="KCW77456.1"/>
    <property type="molecule type" value="Genomic_DNA"/>
</dbReference>
<comment type="function">
    <text evidence="10">Potassium transporter.</text>
</comment>
<feature type="domain" description="K+ potassium transporter integral membrane" evidence="11">
    <location>
        <begin position="14"/>
        <end position="505"/>
    </location>
</feature>
<gene>
    <name evidence="13" type="ORF">EUGRSUZ_D01794</name>
</gene>
<dbReference type="OrthoDB" id="504708at2759"/>
<dbReference type="GO" id="GO:0016020">
    <property type="term" value="C:membrane"/>
    <property type="evidence" value="ECO:0000318"/>
    <property type="project" value="GO_Central"/>
</dbReference>